<dbReference type="EMBL" id="PKSG01000453">
    <property type="protein sequence ID" value="POR35279.1"/>
    <property type="molecule type" value="Genomic_DNA"/>
</dbReference>
<organism evidence="3 4">
    <name type="scientific">Tolypocladium paradoxum</name>
    <dbReference type="NCBI Taxonomy" id="94208"/>
    <lineage>
        <taxon>Eukaryota</taxon>
        <taxon>Fungi</taxon>
        <taxon>Dikarya</taxon>
        <taxon>Ascomycota</taxon>
        <taxon>Pezizomycotina</taxon>
        <taxon>Sordariomycetes</taxon>
        <taxon>Hypocreomycetidae</taxon>
        <taxon>Hypocreales</taxon>
        <taxon>Ophiocordycipitaceae</taxon>
        <taxon>Tolypocladium</taxon>
    </lineage>
</organism>
<evidence type="ECO:0000256" key="2">
    <source>
        <dbReference type="ARBA" id="ARBA00023043"/>
    </source>
</evidence>
<proteinExistence type="predicted"/>
<dbReference type="InterPro" id="IPR036770">
    <property type="entry name" value="Ankyrin_rpt-contain_sf"/>
</dbReference>
<sequence>MFELLKAPRELIRAIGECLGSEADINSLVQASTTKHSLLNDHLYRHNAQRSAGCALRWAARAGIKSTAQIALRNGPNVNAVGKGITSTALVLAAAEGHADIVKLLLCQQDVDVNARSCGGLTALHMAAWHGHPEVSTDFGIDINSRDLKFGGTALFWAAHEVNLDSVHLFLIREDVDVNVAIEDGWTPLITAARFGHAPVINLLLACNNVDPNWTSQGGTTALV</sequence>
<dbReference type="PANTHER" id="PTHR24198">
    <property type="entry name" value="ANKYRIN REPEAT AND PROTEIN KINASE DOMAIN-CONTAINING PROTEIN"/>
    <property type="match status" value="1"/>
</dbReference>
<keyword evidence="4" id="KW-1185">Reference proteome</keyword>
<reference evidence="3 4" key="1">
    <citation type="submission" date="2018-01" db="EMBL/GenBank/DDBJ databases">
        <title>Harnessing the power of phylogenomics to disentangle the directionality and signatures of interkingdom host jumping in the parasitic fungal genus Tolypocladium.</title>
        <authorList>
            <person name="Quandt C.A."/>
            <person name="Patterson W."/>
            <person name="Spatafora J.W."/>
        </authorList>
    </citation>
    <scope>NUCLEOTIDE SEQUENCE [LARGE SCALE GENOMIC DNA]</scope>
    <source>
        <strain evidence="3 4">NRBC 100945</strain>
    </source>
</reference>
<dbReference type="OrthoDB" id="5142935at2759"/>
<name>A0A2S4KYL3_9HYPO</name>
<evidence type="ECO:0000313" key="3">
    <source>
        <dbReference type="EMBL" id="POR35279.1"/>
    </source>
</evidence>
<dbReference type="SMART" id="SM00248">
    <property type="entry name" value="ANK"/>
    <property type="match status" value="4"/>
</dbReference>
<keyword evidence="2" id="KW-0040">ANK repeat</keyword>
<dbReference type="STRING" id="94208.A0A2S4KYL3"/>
<keyword evidence="1" id="KW-0677">Repeat</keyword>
<comment type="caution">
    <text evidence="3">The sequence shown here is derived from an EMBL/GenBank/DDBJ whole genome shotgun (WGS) entry which is preliminary data.</text>
</comment>
<accession>A0A2S4KYL3</accession>
<evidence type="ECO:0000256" key="1">
    <source>
        <dbReference type="ARBA" id="ARBA00022737"/>
    </source>
</evidence>
<dbReference type="Gene3D" id="1.25.40.20">
    <property type="entry name" value="Ankyrin repeat-containing domain"/>
    <property type="match status" value="2"/>
</dbReference>
<dbReference type="Proteomes" id="UP000237481">
    <property type="component" value="Unassembled WGS sequence"/>
</dbReference>
<dbReference type="InterPro" id="IPR002110">
    <property type="entry name" value="Ankyrin_rpt"/>
</dbReference>
<dbReference type="SUPFAM" id="SSF48403">
    <property type="entry name" value="Ankyrin repeat"/>
    <property type="match status" value="1"/>
</dbReference>
<dbReference type="AlphaFoldDB" id="A0A2S4KYL3"/>
<dbReference type="PANTHER" id="PTHR24198:SF165">
    <property type="entry name" value="ANKYRIN REPEAT-CONTAINING PROTEIN-RELATED"/>
    <property type="match status" value="1"/>
</dbReference>
<dbReference type="Pfam" id="PF12796">
    <property type="entry name" value="Ank_2"/>
    <property type="match status" value="2"/>
</dbReference>
<evidence type="ECO:0000313" key="4">
    <source>
        <dbReference type="Proteomes" id="UP000237481"/>
    </source>
</evidence>
<gene>
    <name evidence="3" type="ORF">TPAR_04527</name>
</gene>
<protein>
    <submittedName>
        <fullName evidence="3">Inversin</fullName>
    </submittedName>
</protein>